<gene>
    <name evidence="9" type="ORF">DRP53_09795</name>
</gene>
<proteinExistence type="inferred from homology"/>
<dbReference type="GO" id="GO:0006508">
    <property type="term" value="P:proteolysis"/>
    <property type="evidence" value="ECO:0007669"/>
    <property type="project" value="UniProtKB-KW"/>
</dbReference>
<accession>A0A660SFB3</accession>
<evidence type="ECO:0000256" key="1">
    <source>
        <dbReference type="ARBA" id="ARBA00004141"/>
    </source>
</evidence>
<name>A0A660SFB3_UNCW3</name>
<dbReference type="SUPFAM" id="SSF144091">
    <property type="entry name" value="Rhomboid-like"/>
    <property type="match status" value="1"/>
</dbReference>
<dbReference type="InterPro" id="IPR050925">
    <property type="entry name" value="Rhomboid_protease_S54"/>
</dbReference>
<evidence type="ECO:0000256" key="5">
    <source>
        <dbReference type="ARBA" id="ARBA00022989"/>
    </source>
</evidence>
<feature type="transmembrane region" description="Helical" evidence="7">
    <location>
        <begin position="105"/>
        <end position="123"/>
    </location>
</feature>
<evidence type="ECO:0000259" key="8">
    <source>
        <dbReference type="Pfam" id="PF01694"/>
    </source>
</evidence>
<dbReference type="PANTHER" id="PTHR43731">
    <property type="entry name" value="RHOMBOID PROTEASE"/>
    <property type="match status" value="1"/>
</dbReference>
<organism evidence="9 10">
    <name type="scientific">candidate division WOR-3 bacterium</name>
    <dbReference type="NCBI Taxonomy" id="2052148"/>
    <lineage>
        <taxon>Bacteria</taxon>
        <taxon>Bacteria division WOR-3</taxon>
    </lineage>
</organism>
<evidence type="ECO:0000313" key="9">
    <source>
        <dbReference type="EMBL" id="RKX68876.1"/>
    </source>
</evidence>
<comment type="caution">
    <text evidence="9">The sequence shown here is derived from an EMBL/GenBank/DDBJ whole genome shotgun (WGS) entry which is preliminary data.</text>
</comment>
<dbReference type="Pfam" id="PF01694">
    <property type="entry name" value="Rhomboid"/>
    <property type="match status" value="1"/>
</dbReference>
<keyword evidence="9" id="KW-0645">Protease</keyword>
<dbReference type="AlphaFoldDB" id="A0A660SFB3"/>
<dbReference type="InterPro" id="IPR022764">
    <property type="entry name" value="Peptidase_S54_rhomboid_dom"/>
</dbReference>
<sequence length="226" mass="25448">MIPLKDDIRSQGRPIVNYSIIGLNCLVFLYQYLITDPQWFIMKYGTIPYEIVHGIDLPPFSSFPVHFNLIFSMFIHGGFLHIAGNMLFLWVFGDNVEDAFGKWRYIIFYIISGICGSLLHILVGANSKIPAVGASGAISGVLGAYAILYPRARVLALVPVFYFLRIMYLPAFAFIGIWFFYQLIYAASSGVAGGGVAWFAHIGGFIAGIVMGSTIKRRRRRWDFYF</sequence>
<feature type="domain" description="Peptidase S54 rhomboid" evidence="8">
    <location>
        <begin position="68"/>
        <end position="216"/>
    </location>
</feature>
<keyword evidence="5 7" id="KW-1133">Transmembrane helix</keyword>
<protein>
    <submittedName>
        <fullName evidence="9">Rhomboid family intramembrane serine protease</fullName>
    </submittedName>
</protein>
<evidence type="ECO:0000256" key="4">
    <source>
        <dbReference type="ARBA" id="ARBA00022801"/>
    </source>
</evidence>
<feature type="transmembrane region" description="Helical" evidence="7">
    <location>
        <begin position="196"/>
        <end position="215"/>
    </location>
</feature>
<feature type="transmembrane region" description="Helical" evidence="7">
    <location>
        <begin position="69"/>
        <end position="93"/>
    </location>
</feature>
<dbReference type="InterPro" id="IPR035952">
    <property type="entry name" value="Rhomboid-like_sf"/>
</dbReference>
<keyword evidence="6 7" id="KW-0472">Membrane</keyword>
<dbReference type="Gene3D" id="1.20.1540.10">
    <property type="entry name" value="Rhomboid-like"/>
    <property type="match status" value="1"/>
</dbReference>
<dbReference type="GO" id="GO:0016020">
    <property type="term" value="C:membrane"/>
    <property type="evidence" value="ECO:0007669"/>
    <property type="project" value="UniProtKB-SubCell"/>
</dbReference>
<evidence type="ECO:0000256" key="2">
    <source>
        <dbReference type="ARBA" id="ARBA00009045"/>
    </source>
</evidence>
<evidence type="ECO:0000256" key="7">
    <source>
        <dbReference type="SAM" id="Phobius"/>
    </source>
</evidence>
<dbReference type="EMBL" id="QNBE01000123">
    <property type="protein sequence ID" value="RKX68876.1"/>
    <property type="molecule type" value="Genomic_DNA"/>
</dbReference>
<dbReference type="Proteomes" id="UP000268469">
    <property type="component" value="Unassembled WGS sequence"/>
</dbReference>
<reference evidence="9 10" key="1">
    <citation type="submission" date="2018-06" db="EMBL/GenBank/DDBJ databases">
        <title>Extensive metabolic versatility and redundancy in microbially diverse, dynamic hydrothermal sediments.</title>
        <authorList>
            <person name="Dombrowski N."/>
            <person name="Teske A."/>
            <person name="Baker B.J."/>
        </authorList>
    </citation>
    <scope>NUCLEOTIDE SEQUENCE [LARGE SCALE GENOMIC DNA]</scope>
    <source>
        <strain evidence="9">B36_G15</strain>
    </source>
</reference>
<feature type="transmembrane region" description="Helical" evidence="7">
    <location>
        <begin position="129"/>
        <end position="148"/>
    </location>
</feature>
<evidence type="ECO:0000256" key="6">
    <source>
        <dbReference type="ARBA" id="ARBA00023136"/>
    </source>
</evidence>
<feature type="transmembrane region" description="Helical" evidence="7">
    <location>
        <begin position="160"/>
        <end position="184"/>
    </location>
</feature>
<keyword evidence="3 7" id="KW-0812">Transmembrane</keyword>
<evidence type="ECO:0000256" key="3">
    <source>
        <dbReference type="ARBA" id="ARBA00022692"/>
    </source>
</evidence>
<dbReference type="FunFam" id="1.20.1540.10:FF:000027">
    <property type="entry name" value="Rhomboid family intramembrane serine protease"/>
    <property type="match status" value="1"/>
</dbReference>
<comment type="similarity">
    <text evidence="2">Belongs to the peptidase S54 family.</text>
</comment>
<feature type="transmembrane region" description="Helical" evidence="7">
    <location>
        <begin position="15"/>
        <end position="34"/>
    </location>
</feature>
<dbReference type="GO" id="GO:0004252">
    <property type="term" value="F:serine-type endopeptidase activity"/>
    <property type="evidence" value="ECO:0007669"/>
    <property type="project" value="InterPro"/>
</dbReference>
<keyword evidence="4" id="KW-0378">Hydrolase</keyword>
<comment type="subcellular location">
    <subcellularLocation>
        <location evidence="1">Membrane</location>
        <topology evidence="1">Multi-pass membrane protein</topology>
    </subcellularLocation>
</comment>
<evidence type="ECO:0000313" key="10">
    <source>
        <dbReference type="Proteomes" id="UP000268469"/>
    </source>
</evidence>
<dbReference type="PANTHER" id="PTHR43731:SF14">
    <property type="entry name" value="PRESENILIN-ASSOCIATED RHOMBOID-LIKE PROTEIN, MITOCHONDRIAL"/>
    <property type="match status" value="1"/>
</dbReference>